<dbReference type="GeneID" id="18238416"/>
<evidence type="ECO:0000313" key="3">
    <source>
        <dbReference type="EMBL" id="EGF81648.1"/>
    </source>
</evidence>
<reference evidence="3 4" key="1">
    <citation type="submission" date="2009-12" db="EMBL/GenBank/DDBJ databases">
        <title>The draft genome of Batrachochytrium dendrobatidis.</title>
        <authorList>
            <consortium name="US DOE Joint Genome Institute (JGI-PGF)"/>
            <person name="Kuo A."/>
            <person name="Salamov A."/>
            <person name="Schmutz J."/>
            <person name="Lucas S."/>
            <person name="Pitluck S."/>
            <person name="Rosenblum E."/>
            <person name="Stajich J."/>
            <person name="Eisen M."/>
            <person name="Grigoriev I.V."/>
        </authorList>
    </citation>
    <scope>NUCLEOTIDE SEQUENCE [LARGE SCALE GENOMIC DNA]</scope>
    <source>
        <strain evidence="4">JAM81 / FGSC 10211</strain>
    </source>
</reference>
<dbReference type="HOGENOM" id="CLU_409915_0_0_1"/>
<proteinExistence type="predicted"/>
<name>F4P0T5_BATDJ</name>
<accession>F4P0T5</accession>
<feature type="region of interest" description="Disordered" evidence="2">
    <location>
        <begin position="447"/>
        <end position="475"/>
    </location>
</feature>
<sequence>MHVPDRVEAPFHRRCASSNSAVVSNSAVSAQSLAAELSEVKKLTLSAEIGQQLLLANNVLQASYEDLLLEQQQQGHASTTTAYTSPRILNLRPHSKTPVKPAQTQESDFHTTSDEPFQDQPLPSWTPRRLSKSVQDPDTYVLQLEKTNMDIQNELTAADIKYKALNASYQKQIQHLESTIAVLQDEFTSVQEKYNVIQLDRKKSIQVKREAQRNKMSTVGMDNDIMESLVTEKEVLQAKLSKKLAQLSLTESRLTSALAENECLRTDLLQLIDTNAENIHLRNINNQQESQTAHLQLQLESYQLEITRLHELVQLRDAYNSLEVEQSKNSFGLTHMLQKSKSSLSLKLEGQSTLVDAEQTHDSDAICSFDQNTTITDPTVVADHQFKNESLNTACSSSRLCKSPSLDTLSEDQNDTLVALTDNPAETDSDLFYTKCKTIATESEAESDDAYYTPARTTSPTHALSKNEPELYNASPTAPKATSLADSLLLLQPPRHYHPHSFHAPYPTLYPHSQLYRSFHLRQASGNIKQQNAGDPLHRIHQIVSTASLEIGLASIDSGYLESSGYNSNHSTDSHNAMSGSDMLGELLHSCLHLVKRVLGLPIPSGNADYVARKQRSIDRLNRMPTDPFQQQNDGVGLVRRLFIGMVLQIQTGSYTCSPLCLILVQQVIN</sequence>
<evidence type="ECO:0000256" key="1">
    <source>
        <dbReference type="SAM" id="Coils"/>
    </source>
</evidence>
<dbReference type="InParanoid" id="F4P0T5"/>
<feature type="region of interest" description="Disordered" evidence="2">
    <location>
        <begin position="77"/>
        <end position="131"/>
    </location>
</feature>
<keyword evidence="1" id="KW-0175">Coiled coil</keyword>
<protein>
    <submittedName>
        <fullName evidence="3">Uncharacterized protein</fullName>
    </submittedName>
</protein>
<evidence type="ECO:0000256" key="2">
    <source>
        <dbReference type="SAM" id="MobiDB-lite"/>
    </source>
</evidence>
<feature type="compositionally biased region" description="Polar residues" evidence="2">
    <location>
        <begin position="455"/>
        <end position="464"/>
    </location>
</feature>
<feature type="coiled-coil region" evidence="1">
    <location>
        <begin position="166"/>
        <end position="193"/>
    </location>
</feature>
<evidence type="ECO:0000313" key="4">
    <source>
        <dbReference type="Proteomes" id="UP000007241"/>
    </source>
</evidence>
<gene>
    <name evidence="3" type="ORF">BATDEDRAFT_24223</name>
</gene>
<dbReference type="AlphaFoldDB" id="F4P0T5"/>
<organism evidence="3 4">
    <name type="scientific">Batrachochytrium dendrobatidis (strain JAM81 / FGSC 10211)</name>
    <name type="common">Frog chytrid fungus</name>
    <dbReference type="NCBI Taxonomy" id="684364"/>
    <lineage>
        <taxon>Eukaryota</taxon>
        <taxon>Fungi</taxon>
        <taxon>Fungi incertae sedis</taxon>
        <taxon>Chytridiomycota</taxon>
        <taxon>Chytridiomycota incertae sedis</taxon>
        <taxon>Chytridiomycetes</taxon>
        <taxon>Rhizophydiales</taxon>
        <taxon>Rhizophydiales incertae sedis</taxon>
        <taxon>Batrachochytrium</taxon>
    </lineage>
</organism>
<dbReference type="STRING" id="684364.F4P0T5"/>
<dbReference type="Proteomes" id="UP000007241">
    <property type="component" value="Unassembled WGS sequence"/>
</dbReference>
<keyword evidence="4" id="KW-1185">Reference proteome</keyword>
<dbReference type="EMBL" id="GL882882">
    <property type="protein sequence ID" value="EGF81648.1"/>
    <property type="molecule type" value="Genomic_DNA"/>
</dbReference>
<dbReference type="RefSeq" id="XP_006677940.1">
    <property type="nucleotide sequence ID" value="XM_006677877.1"/>
</dbReference>